<dbReference type="Pfam" id="PF08672">
    <property type="entry name" value="ANAPC2"/>
    <property type="match status" value="1"/>
</dbReference>
<dbReference type="GO" id="GO:0051301">
    <property type="term" value="P:cell division"/>
    <property type="evidence" value="ECO:0007669"/>
    <property type="project" value="UniProtKB-KW"/>
</dbReference>
<dbReference type="Proteomes" id="UP000007110">
    <property type="component" value="Unassembled WGS sequence"/>
</dbReference>
<keyword evidence="2" id="KW-0132">Cell division</keyword>
<dbReference type="FunCoup" id="A0A7M7T4N6">
    <property type="interactions" value="1849"/>
</dbReference>
<proteinExistence type="inferred from homology"/>
<feature type="compositionally biased region" description="Basic and acidic residues" evidence="7">
    <location>
        <begin position="547"/>
        <end position="571"/>
    </location>
</feature>
<dbReference type="Gene3D" id="3.30.230.130">
    <property type="entry name" value="Cullin, Chain C, Domain 2"/>
    <property type="match status" value="1"/>
</dbReference>
<dbReference type="AlphaFoldDB" id="A0A7M7T4N6"/>
<sequence length="874" mass="99873">MAKCTSINFAWDIATKCLSDNTFQKEQHIDRLTRFKPAVEYLLEQGLEILVTEWFMETFQQDLQSRIAPNFWSTFKIDDTSSSTICLDCLTRGINILHSSIVPYANSLSLLASVLPNGGRSLEERFDVLVKALLFYRTPMHFSEVVKTVYSSVFKAFSDGDDKKERIRTSDDSEMDMDESTDIEKDDDDGDDDEGGDTEHISAPSNSDTLTAFHQINAQLYSLGLLERVCGEPVTSIIHQKIKHHVDQQCAGEFEKSFISSLESWLDNKVMGWLHLVFFGKNAERPQSPVMSQSLQQWKERLQYYLYQTLAELRIQELFNIIVEFPESMSALNDLKSCLEKTDLRTKLVQSLRSAFENRLLHPGVNTTDILTQYISSIRALRVLDPSGIVLELVCEPIRKYLRTREDTVRCIVSSLTDDSSNELADELVKAQPVNVEEGAATGTEEANPFDWQPDPIDADPSQTSKSRRTSDIISTLVNIYGSRELFVNEYRNLLADRILSSFSYDTARELRNLELLKLRFGETQLHQCEVMLKDVADSKRCNTHVLSEKEKKRKEEEKKKEEEEKKKEAGEEAGEEEEEGGAAKGGGNVEDGGKEEKDGEQAEDAIDGGEDKENEEVTTPTHPSPEMVSNPEGAPIPEEMDFNTMILSAQFWPNLKEEKLEVPQEIKQWMETYTKSYEVLKGMRTLNWKTNLGQVTLDIELRDRTVTLTVSPIQATIIMHFQERERWTIQELSEKMQVPGGAVRRKIAYWQSQGLLKEESHDTFVLVEEKQGSTQNQEMVMIDSDEEAESATASVEDQKEENLQMYWSFITGMLMNLESLPLERIHSMLKMFAIQGPSTTEFTENELRHLLETKVREQQLVYSAGTYRLPQQR</sequence>
<evidence type="ECO:0000256" key="6">
    <source>
        <dbReference type="PROSITE-ProRule" id="PRU00330"/>
    </source>
</evidence>
<reference evidence="9" key="2">
    <citation type="submission" date="2021-01" db="UniProtKB">
        <authorList>
            <consortium name="EnsemblMetazoa"/>
        </authorList>
    </citation>
    <scope>IDENTIFICATION</scope>
</reference>
<dbReference type="SUPFAM" id="SSF46785">
    <property type="entry name" value="Winged helix' DNA-binding domain"/>
    <property type="match status" value="1"/>
</dbReference>
<dbReference type="FunFam" id="1.20.1310.10:FF:000052">
    <property type="entry name" value="Anaphase-promoting complex subunit 2"/>
    <property type="match status" value="1"/>
</dbReference>
<dbReference type="FunFam" id="3.30.230.130:FF:000008">
    <property type="entry name" value="anaphase-promoting complex subunit 2"/>
    <property type="match status" value="1"/>
</dbReference>
<dbReference type="InterPro" id="IPR036390">
    <property type="entry name" value="WH_DNA-bd_sf"/>
</dbReference>
<evidence type="ECO:0000259" key="8">
    <source>
        <dbReference type="PROSITE" id="PS50069"/>
    </source>
</evidence>
<reference evidence="10" key="1">
    <citation type="submission" date="2015-02" db="EMBL/GenBank/DDBJ databases">
        <title>Genome sequencing for Strongylocentrotus purpuratus.</title>
        <authorList>
            <person name="Murali S."/>
            <person name="Liu Y."/>
            <person name="Vee V."/>
            <person name="English A."/>
            <person name="Wang M."/>
            <person name="Skinner E."/>
            <person name="Han Y."/>
            <person name="Muzny D.M."/>
            <person name="Worley K.C."/>
            <person name="Gibbs R.A."/>
        </authorList>
    </citation>
    <scope>NUCLEOTIDE SEQUENCE</scope>
</reference>
<dbReference type="SUPFAM" id="SSF75632">
    <property type="entry name" value="Cullin homology domain"/>
    <property type="match status" value="1"/>
</dbReference>
<dbReference type="RefSeq" id="XP_030853582.1">
    <property type="nucleotide sequence ID" value="XM_030997722.1"/>
</dbReference>
<dbReference type="Pfam" id="PF25773">
    <property type="entry name" value="TPR_ANAPC2"/>
    <property type="match status" value="1"/>
</dbReference>
<evidence type="ECO:0000256" key="4">
    <source>
        <dbReference type="ARBA" id="ARBA00022786"/>
    </source>
</evidence>
<feature type="compositionally biased region" description="Acidic residues" evidence="7">
    <location>
        <begin position="572"/>
        <end position="581"/>
    </location>
</feature>
<dbReference type="InterPro" id="IPR014786">
    <property type="entry name" value="ANAPC2_C"/>
</dbReference>
<dbReference type="InterPro" id="IPR044554">
    <property type="entry name" value="ANAPC2"/>
</dbReference>
<evidence type="ECO:0000256" key="7">
    <source>
        <dbReference type="SAM" id="MobiDB-lite"/>
    </source>
</evidence>
<accession>A0A7M7T4N6</accession>
<dbReference type="InParanoid" id="A0A7M7T4N6"/>
<dbReference type="GO" id="GO:0007091">
    <property type="term" value="P:metaphase/anaphase transition of mitotic cell cycle"/>
    <property type="evidence" value="ECO:0000318"/>
    <property type="project" value="GO_Central"/>
</dbReference>
<keyword evidence="4" id="KW-0833">Ubl conjugation pathway</keyword>
<dbReference type="InterPro" id="IPR016158">
    <property type="entry name" value="Cullin_homology"/>
</dbReference>
<name>A0A7M7T4N6_STRPU</name>
<dbReference type="FunFam" id="1.10.10.10:FF:000284">
    <property type="entry name" value="Anaphase-promoting complex subunit 2"/>
    <property type="match status" value="1"/>
</dbReference>
<organism evidence="9 10">
    <name type="scientific">Strongylocentrotus purpuratus</name>
    <name type="common">Purple sea urchin</name>
    <dbReference type="NCBI Taxonomy" id="7668"/>
    <lineage>
        <taxon>Eukaryota</taxon>
        <taxon>Metazoa</taxon>
        <taxon>Echinodermata</taxon>
        <taxon>Eleutherozoa</taxon>
        <taxon>Echinozoa</taxon>
        <taxon>Echinoidea</taxon>
        <taxon>Euechinoidea</taxon>
        <taxon>Echinacea</taxon>
        <taxon>Camarodonta</taxon>
        <taxon>Echinidea</taxon>
        <taxon>Strongylocentrotidae</taxon>
        <taxon>Strongylocentrotus</taxon>
    </lineage>
</organism>
<feature type="region of interest" description="Disordered" evidence="7">
    <location>
        <begin position="547"/>
        <end position="639"/>
    </location>
</feature>
<dbReference type="PANTHER" id="PTHR45957">
    <property type="entry name" value="ANAPHASE-PROMOTING COMPLEX SUBUNIT 2"/>
    <property type="match status" value="1"/>
</dbReference>
<dbReference type="InterPro" id="IPR036317">
    <property type="entry name" value="Cullin_homology_sf"/>
</dbReference>
<feature type="region of interest" description="Disordered" evidence="7">
    <location>
        <begin position="441"/>
        <end position="468"/>
    </location>
</feature>
<dbReference type="GO" id="GO:0006511">
    <property type="term" value="P:ubiquitin-dependent protein catabolic process"/>
    <property type="evidence" value="ECO:0007669"/>
    <property type="project" value="InterPro"/>
</dbReference>
<feature type="compositionally biased region" description="Acidic residues" evidence="7">
    <location>
        <begin position="172"/>
        <end position="196"/>
    </location>
</feature>
<dbReference type="GO" id="GO:0070979">
    <property type="term" value="P:protein K11-linked ubiquitination"/>
    <property type="evidence" value="ECO:0000318"/>
    <property type="project" value="GO_Central"/>
</dbReference>
<evidence type="ECO:0000256" key="2">
    <source>
        <dbReference type="ARBA" id="ARBA00022618"/>
    </source>
</evidence>
<evidence type="ECO:0000313" key="10">
    <source>
        <dbReference type="Proteomes" id="UP000007110"/>
    </source>
</evidence>
<dbReference type="GeneID" id="754949"/>
<dbReference type="SMART" id="SM00182">
    <property type="entry name" value="CULLIN"/>
    <property type="match status" value="1"/>
</dbReference>
<evidence type="ECO:0000256" key="3">
    <source>
        <dbReference type="ARBA" id="ARBA00022776"/>
    </source>
</evidence>
<dbReference type="InterPro" id="IPR036388">
    <property type="entry name" value="WH-like_DNA-bd_sf"/>
</dbReference>
<dbReference type="InterPro" id="IPR059120">
    <property type="entry name" value="Cullin-like_AB"/>
</dbReference>
<keyword evidence="10" id="KW-1185">Reference proteome</keyword>
<feature type="region of interest" description="Disordered" evidence="7">
    <location>
        <begin position="165"/>
        <end position="206"/>
    </location>
</feature>
<feature type="domain" description="Cullin family profile" evidence="8">
    <location>
        <begin position="474"/>
        <end position="752"/>
    </location>
</feature>
<keyword evidence="5" id="KW-0131">Cell cycle</keyword>
<dbReference type="Pfam" id="PF26557">
    <property type="entry name" value="Cullin_AB"/>
    <property type="match status" value="1"/>
</dbReference>
<dbReference type="Gene3D" id="1.10.10.10">
    <property type="entry name" value="Winged helix-like DNA-binding domain superfamily/Winged helix DNA-binding domain"/>
    <property type="match status" value="1"/>
</dbReference>
<dbReference type="PANTHER" id="PTHR45957:SF1">
    <property type="entry name" value="ANAPHASE-PROMOTING COMPLEX SUBUNIT 2"/>
    <property type="match status" value="1"/>
</dbReference>
<dbReference type="InterPro" id="IPR057975">
    <property type="entry name" value="TPR_ANAPC2"/>
</dbReference>
<dbReference type="KEGG" id="spu:754949"/>
<dbReference type="GO" id="GO:0031625">
    <property type="term" value="F:ubiquitin protein ligase binding"/>
    <property type="evidence" value="ECO:0007669"/>
    <property type="project" value="InterPro"/>
</dbReference>
<dbReference type="Gene3D" id="1.20.1310.10">
    <property type="entry name" value="Cullin Repeats"/>
    <property type="match status" value="1"/>
</dbReference>
<evidence type="ECO:0000256" key="1">
    <source>
        <dbReference type="ARBA" id="ARBA00016068"/>
    </source>
</evidence>
<dbReference type="OMA" id="TYFMYET"/>
<feature type="compositionally biased region" description="Acidic residues" evidence="7">
    <location>
        <begin position="602"/>
        <end position="617"/>
    </location>
</feature>
<dbReference type="SMART" id="SM01013">
    <property type="entry name" value="APC2"/>
    <property type="match status" value="1"/>
</dbReference>
<dbReference type="EnsemblMetazoa" id="XM_030997722">
    <property type="protein sequence ID" value="XP_030853582"/>
    <property type="gene ID" value="LOC754949"/>
</dbReference>
<evidence type="ECO:0000256" key="5">
    <source>
        <dbReference type="ARBA" id="ARBA00023306"/>
    </source>
</evidence>
<dbReference type="OrthoDB" id="5581181at2759"/>
<comment type="similarity">
    <text evidence="6">Belongs to the cullin family.</text>
</comment>
<protein>
    <recommendedName>
        <fullName evidence="1">Anaphase-promoting complex subunit 2</fullName>
    </recommendedName>
</protein>
<evidence type="ECO:0000313" key="9">
    <source>
        <dbReference type="EnsemblMetazoa" id="XP_030853582"/>
    </source>
</evidence>
<keyword evidence="3" id="KW-0498">Mitosis</keyword>
<dbReference type="PROSITE" id="PS50069">
    <property type="entry name" value="CULLIN_2"/>
    <property type="match status" value="1"/>
</dbReference>
<dbReference type="GO" id="GO:0005680">
    <property type="term" value="C:anaphase-promoting complex"/>
    <property type="evidence" value="ECO:0000318"/>
    <property type="project" value="GO_Central"/>
</dbReference>
<feature type="compositionally biased region" description="Basic and acidic residues" evidence="7">
    <location>
        <begin position="592"/>
        <end position="601"/>
    </location>
</feature>